<evidence type="ECO:0000256" key="1">
    <source>
        <dbReference type="ARBA" id="ARBA00004127"/>
    </source>
</evidence>
<organism evidence="11 12">
    <name type="scientific">Chlamydomonas eustigma</name>
    <dbReference type="NCBI Taxonomy" id="1157962"/>
    <lineage>
        <taxon>Eukaryota</taxon>
        <taxon>Viridiplantae</taxon>
        <taxon>Chlorophyta</taxon>
        <taxon>core chlorophytes</taxon>
        <taxon>Chlorophyceae</taxon>
        <taxon>CS clade</taxon>
        <taxon>Chlamydomonadales</taxon>
        <taxon>Chlamydomonadaceae</taxon>
        <taxon>Chlamydomonas</taxon>
    </lineage>
</organism>
<keyword evidence="3 10" id="KW-0812">Transmembrane</keyword>
<evidence type="ECO:0000256" key="7">
    <source>
        <dbReference type="ARBA" id="ARBA00023209"/>
    </source>
</evidence>
<keyword evidence="12" id="KW-1185">Reference proteome</keyword>
<gene>
    <name evidence="11" type="ORF">CEUSTIGMA_g3754.t1</name>
</gene>
<evidence type="ECO:0000256" key="2">
    <source>
        <dbReference type="ARBA" id="ARBA00022516"/>
    </source>
</evidence>
<keyword evidence="2" id="KW-0444">Lipid biosynthesis</keyword>
<name>A0A250WZP5_9CHLO</name>
<dbReference type="Proteomes" id="UP000232323">
    <property type="component" value="Unassembled WGS sequence"/>
</dbReference>
<evidence type="ECO:0000256" key="3">
    <source>
        <dbReference type="ARBA" id="ARBA00022692"/>
    </source>
</evidence>
<keyword evidence="5" id="KW-0443">Lipid metabolism</keyword>
<dbReference type="STRING" id="1157962.A0A250WZP5"/>
<evidence type="ECO:0000313" key="11">
    <source>
        <dbReference type="EMBL" id="GAX76308.1"/>
    </source>
</evidence>
<dbReference type="GO" id="GO:0016740">
    <property type="term" value="F:transferase activity"/>
    <property type="evidence" value="ECO:0007669"/>
    <property type="project" value="UniProtKB-ARBA"/>
</dbReference>
<evidence type="ECO:0000256" key="8">
    <source>
        <dbReference type="ARBA" id="ARBA00023264"/>
    </source>
</evidence>
<feature type="compositionally biased region" description="Basic and acidic residues" evidence="9">
    <location>
        <begin position="83"/>
        <end position="95"/>
    </location>
</feature>
<evidence type="ECO:0008006" key="13">
    <source>
        <dbReference type="Google" id="ProtNLM"/>
    </source>
</evidence>
<dbReference type="PANTHER" id="PTHR12714">
    <property type="entry name" value="PROTEIN-S ISOPRENYLCYSTEINE O-METHYLTRANSFERASE"/>
    <property type="match status" value="1"/>
</dbReference>
<keyword evidence="7" id="KW-0594">Phospholipid biosynthesis</keyword>
<comment type="subcellular location">
    <subcellularLocation>
        <location evidence="1">Endomembrane system</location>
        <topology evidence="1">Multi-pass membrane protein</topology>
    </subcellularLocation>
</comment>
<keyword evidence="6 10" id="KW-0472">Membrane</keyword>
<dbReference type="OrthoDB" id="422086at2759"/>
<evidence type="ECO:0000256" key="4">
    <source>
        <dbReference type="ARBA" id="ARBA00022989"/>
    </source>
</evidence>
<feature type="transmembrane region" description="Helical" evidence="10">
    <location>
        <begin position="182"/>
        <end position="203"/>
    </location>
</feature>
<dbReference type="InterPro" id="IPR007318">
    <property type="entry name" value="Phopholipid_MeTrfase"/>
</dbReference>
<protein>
    <recommendedName>
        <fullName evidence="13">Protein-S-isoprenylcysteine O-methyltransferase</fullName>
    </recommendedName>
</protein>
<evidence type="ECO:0000256" key="9">
    <source>
        <dbReference type="SAM" id="MobiDB-lite"/>
    </source>
</evidence>
<evidence type="ECO:0000256" key="10">
    <source>
        <dbReference type="SAM" id="Phobius"/>
    </source>
</evidence>
<dbReference type="Gene3D" id="1.20.120.1630">
    <property type="match status" value="1"/>
</dbReference>
<dbReference type="Pfam" id="PF04191">
    <property type="entry name" value="PEMT"/>
    <property type="match status" value="1"/>
</dbReference>
<feature type="transmembrane region" description="Helical" evidence="10">
    <location>
        <begin position="270"/>
        <end position="298"/>
    </location>
</feature>
<feature type="region of interest" description="Disordered" evidence="9">
    <location>
        <begin position="76"/>
        <end position="95"/>
    </location>
</feature>
<reference evidence="11 12" key="1">
    <citation type="submission" date="2017-08" db="EMBL/GenBank/DDBJ databases">
        <title>Acidophilic green algal genome provides insights into adaptation to an acidic environment.</title>
        <authorList>
            <person name="Hirooka S."/>
            <person name="Hirose Y."/>
            <person name="Kanesaki Y."/>
            <person name="Higuchi S."/>
            <person name="Fujiwara T."/>
            <person name="Onuma R."/>
            <person name="Era A."/>
            <person name="Ohbayashi R."/>
            <person name="Uzuka A."/>
            <person name="Nozaki H."/>
            <person name="Yoshikawa H."/>
            <person name="Miyagishima S.Y."/>
        </authorList>
    </citation>
    <scope>NUCLEOTIDE SEQUENCE [LARGE SCALE GENOMIC DNA]</scope>
    <source>
        <strain evidence="11 12">NIES-2499</strain>
    </source>
</reference>
<keyword evidence="8" id="KW-1208">Phospholipid metabolism</keyword>
<dbReference type="EMBL" id="BEGY01000016">
    <property type="protein sequence ID" value="GAX76308.1"/>
    <property type="molecule type" value="Genomic_DNA"/>
</dbReference>
<feature type="transmembrane region" description="Helical" evidence="10">
    <location>
        <begin position="141"/>
        <end position="161"/>
    </location>
</feature>
<dbReference type="PANTHER" id="PTHR12714:SF11">
    <property type="entry name" value="PROTEIN C-TERMINAL S-ISOPRENYLCYSTEINE CARBOXYL O-METHYLTRANSFERASE"/>
    <property type="match status" value="1"/>
</dbReference>
<evidence type="ECO:0000256" key="5">
    <source>
        <dbReference type="ARBA" id="ARBA00023098"/>
    </source>
</evidence>
<accession>A0A250WZP5</accession>
<dbReference type="GO" id="GO:0012505">
    <property type="term" value="C:endomembrane system"/>
    <property type="evidence" value="ECO:0007669"/>
    <property type="project" value="UniProtKB-SubCell"/>
</dbReference>
<evidence type="ECO:0000256" key="6">
    <source>
        <dbReference type="ARBA" id="ARBA00023136"/>
    </source>
</evidence>
<dbReference type="AlphaFoldDB" id="A0A250WZP5"/>
<comment type="caution">
    <text evidence="11">The sequence shown here is derived from an EMBL/GenBank/DDBJ whole genome shotgun (WGS) entry which is preliminary data.</text>
</comment>
<feature type="transmembrane region" description="Helical" evidence="10">
    <location>
        <begin position="215"/>
        <end position="232"/>
    </location>
</feature>
<dbReference type="GO" id="GO:0006656">
    <property type="term" value="P:phosphatidylcholine biosynthetic process"/>
    <property type="evidence" value="ECO:0007669"/>
    <property type="project" value="UniProtKB-UniPathway"/>
</dbReference>
<evidence type="ECO:0000313" key="12">
    <source>
        <dbReference type="Proteomes" id="UP000232323"/>
    </source>
</evidence>
<sequence>MLVTQFKFLPSTQLKAVFTASRQSRRRCVVALQSQSRNEAETDSKEPDFWWVEKFEARRKAEAELCESHASKPVVEKLPTSADQDRNSSNEKTEGKNSVKWDVPLILRAAVQLLQVLTVNAALVLWPAGTQPGGLLEGRVWVLYILYVFFFTQGTVRRLVAYGPLAPRSSDQQRKASWSSRLSWILFIMTVPLIHWVAMVRYVSGGGGAITYEAFTTYDLMGGILVLCALRLNGVASKQLGKAYNRLVPPEQLVTSGIYRHLRHPIYTSYMLLFVGYCLCLHSMPCAMAILFTCFIYYRQRCDLEERILTDSFGDKYQQYTLVTKSRFVPLPVI</sequence>
<dbReference type="UniPathway" id="UPA00753"/>
<proteinExistence type="predicted"/>
<keyword evidence="4 10" id="KW-1133">Transmembrane helix</keyword>